<comment type="caution">
    <text evidence="2">The sequence shown here is derived from an EMBL/GenBank/DDBJ whole genome shotgun (WGS) entry which is preliminary data.</text>
</comment>
<dbReference type="Pfam" id="PF20414">
    <property type="entry name" value="DUF6698"/>
    <property type="match status" value="1"/>
</dbReference>
<dbReference type="Proteomes" id="UP001498398">
    <property type="component" value="Unassembled WGS sequence"/>
</dbReference>
<accession>A0ABR1JIA0</accession>
<dbReference type="InterPro" id="IPR046521">
    <property type="entry name" value="DUF6698"/>
</dbReference>
<proteinExistence type="predicted"/>
<evidence type="ECO:0000256" key="1">
    <source>
        <dbReference type="SAM" id="MobiDB-lite"/>
    </source>
</evidence>
<evidence type="ECO:0000313" key="2">
    <source>
        <dbReference type="EMBL" id="KAK7461732.1"/>
    </source>
</evidence>
<name>A0ABR1JIA0_9AGAR</name>
<organism evidence="2 3">
    <name type="scientific">Marasmiellus scandens</name>
    <dbReference type="NCBI Taxonomy" id="2682957"/>
    <lineage>
        <taxon>Eukaryota</taxon>
        <taxon>Fungi</taxon>
        <taxon>Dikarya</taxon>
        <taxon>Basidiomycota</taxon>
        <taxon>Agaricomycotina</taxon>
        <taxon>Agaricomycetes</taxon>
        <taxon>Agaricomycetidae</taxon>
        <taxon>Agaricales</taxon>
        <taxon>Marasmiineae</taxon>
        <taxon>Omphalotaceae</taxon>
        <taxon>Marasmiellus</taxon>
    </lineage>
</organism>
<keyword evidence="3" id="KW-1185">Reference proteome</keyword>
<feature type="region of interest" description="Disordered" evidence="1">
    <location>
        <begin position="161"/>
        <end position="184"/>
    </location>
</feature>
<sequence>MTCGKGFLQGYILPRAYRALFLGPSSMLEDSAKKSCPSVAALHRMSKVTPRTIAYTIVLARFSMSDVKSWSLEDGSYNLRDLYDLIVRLLSDPESIFAKRTLRWWNDKVLGRKNGKSKQVAPKDVVPSTSTFNKLVAHGGGPISQGTRGGSVSRSVTPISRGGILQSHGGGVPVSRGGTKKKAV</sequence>
<gene>
    <name evidence="2" type="ORF">VKT23_008161</name>
</gene>
<protein>
    <submittedName>
        <fullName evidence="2">Uncharacterized protein</fullName>
    </submittedName>
</protein>
<reference evidence="2 3" key="1">
    <citation type="submission" date="2024-01" db="EMBL/GenBank/DDBJ databases">
        <title>A draft genome for the cacao thread blight pathogen Marasmiellus scandens.</title>
        <authorList>
            <person name="Baruah I.K."/>
            <person name="Leung J."/>
            <person name="Bukari Y."/>
            <person name="Amoako-Attah I."/>
            <person name="Meinhardt L.W."/>
            <person name="Bailey B.A."/>
            <person name="Cohen S.P."/>
        </authorList>
    </citation>
    <scope>NUCLEOTIDE SEQUENCE [LARGE SCALE GENOMIC DNA]</scope>
    <source>
        <strain evidence="2 3">GH-19</strain>
    </source>
</reference>
<dbReference type="EMBL" id="JBANRG010000012">
    <property type="protein sequence ID" value="KAK7461732.1"/>
    <property type="molecule type" value="Genomic_DNA"/>
</dbReference>
<evidence type="ECO:0000313" key="3">
    <source>
        <dbReference type="Proteomes" id="UP001498398"/>
    </source>
</evidence>